<organism evidence="1 2">
    <name type="scientific">Rheinheimera soli</name>
    <dbReference type="NCBI Taxonomy" id="443616"/>
    <lineage>
        <taxon>Bacteria</taxon>
        <taxon>Pseudomonadati</taxon>
        <taxon>Pseudomonadota</taxon>
        <taxon>Gammaproteobacteria</taxon>
        <taxon>Chromatiales</taxon>
        <taxon>Chromatiaceae</taxon>
        <taxon>Rheinheimera</taxon>
    </lineage>
</organism>
<evidence type="ECO:0000313" key="1">
    <source>
        <dbReference type="EMBL" id="MDR7119165.1"/>
    </source>
</evidence>
<comment type="caution">
    <text evidence="1">The sequence shown here is derived from an EMBL/GenBank/DDBJ whole genome shotgun (WGS) entry which is preliminary data.</text>
</comment>
<accession>A0ABU1VTW5</accession>
<reference evidence="1 2" key="1">
    <citation type="submission" date="2023-07" db="EMBL/GenBank/DDBJ databases">
        <title>Sorghum-associated microbial communities from plants grown in Nebraska, USA.</title>
        <authorList>
            <person name="Schachtman D."/>
        </authorList>
    </citation>
    <scope>NUCLEOTIDE SEQUENCE [LARGE SCALE GENOMIC DNA]</scope>
    <source>
        <strain evidence="1 2">4138</strain>
    </source>
</reference>
<evidence type="ECO:0000313" key="2">
    <source>
        <dbReference type="Proteomes" id="UP001257909"/>
    </source>
</evidence>
<evidence type="ECO:0008006" key="3">
    <source>
        <dbReference type="Google" id="ProtNLM"/>
    </source>
</evidence>
<gene>
    <name evidence="1" type="ORF">J2W69_000080</name>
</gene>
<proteinExistence type="predicted"/>
<keyword evidence="2" id="KW-1185">Reference proteome</keyword>
<dbReference type="EMBL" id="JAVDWR010000001">
    <property type="protein sequence ID" value="MDR7119165.1"/>
    <property type="molecule type" value="Genomic_DNA"/>
</dbReference>
<dbReference type="Proteomes" id="UP001257909">
    <property type="component" value="Unassembled WGS sequence"/>
</dbReference>
<dbReference type="RefSeq" id="WP_310273460.1">
    <property type="nucleotide sequence ID" value="NZ_JAVDWR010000001.1"/>
</dbReference>
<protein>
    <recommendedName>
        <fullName evidence="3">DUF4402 domain-containing protein</fullName>
    </recommendedName>
</protein>
<name>A0ABU1VTW5_9GAMM</name>
<sequence length="156" mass="16767">MSNYNLATLFFVVFFSFYSLSAYGDITVNQQLSFGKIAITSNASVSTTTVRRNGSQQSTNKILVVQPGEPAILQLSNFPIYTTMNLSANTPVSSAMGYGGTEQFTITALDMPASVKTDLTGQATLIIGGTLATSGLGGVYYNEAVYNIYLEIEFSY</sequence>